<dbReference type="RefSeq" id="WP_289545129.1">
    <property type="nucleotide sequence ID" value="NZ_JAUDDZ010000007.1"/>
</dbReference>
<keyword evidence="4 5" id="KW-0720">Serine protease</keyword>
<evidence type="ECO:0000256" key="2">
    <source>
        <dbReference type="ARBA" id="ARBA00022670"/>
    </source>
</evidence>
<evidence type="ECO:0000256" key="6">
    <source>
        <dbReference type="RuleBase" id="RU003355"/>
    </source>
</evidence>
<dbReference type="EMBL" id="JAUDDZ010000007">
    <property type="protein sequence ID" value="MDM8275060.1"/>
    <property type="molecule type" value="Genomic_DNA"/>
</dbReference>
<dbReference type="InterPro" id="IPR000209">
    <property type="entry name" value="Peptidase_S8/S53_dom"/>
</dbReference>
<dbReference type="InterPro" id="IPR023828">
    <property type="entry name" value="Peptidase_S8_Ser-AS"/>
</dbReference>
<gene>
    <name evidence="10" type="ORF">QUW28_06045</name>
</gene>
<keyword evidence="8" id="KW-0732">Signal</keyword>
<dbReference type="InterPro" id="IPR001119">
    <property type="entry name" value="SLH_dom"/>
</dbReference>
<evidence type="ECO:0000256" key="7">
    <source>
        <dbReference type="SAM" id="MobiDB-lite"/>
    </source>
</evidence>
<dbReference type="PROSITE" id="PS00136">
    <property type="entry name" value="SUBTILASE_ASP"/>
    <property type="match status" value="1"/>
</dbReference>
<evidence type="ECO:0000313" key="10">
    <source>
        <dbReference type="EMBL" id="MDM8275060.1"/>
    </source>
</evidence>
<evidence type="ECO:0000256" key="4">
    <source>
        <dbReference type="ARBA" id="ARBA00022825"/>
    </source>
</evidence>
<keyword evidence="11" id="KW-1185">Reference proteome</keyword>
<evidence type="ECO:0000313" key="11">
    <source>
        <dbReference type="Proteomes" id="UP001529421"/>
    </source>
</evidence>
<evidence type="ECO:0000256" key="3">
    <source>
        <dbReference type="ARBA" id="ARBA00022801"/>
    </source>
</evidence>
<feature type="active site" description="Charge relay system" evidence="5">
    <location>
        <position position="211"/>
    </location>
</feature>
<dbReference type="PROSITE" id="PS51892">
    <property type="entry name" value="SUBTILASE"/>
    <property type="match status" value="1"/>
</dbReference>
<dbReference type="PANTHER" id="PTHR43399">
    <property type="entry name" value="SUBTILISIN-RELATED"/>
    <property type="match status" value="1"/>
</dbReference>
<dbReference type="Gene3D" id="3.40.50.200">
    <property type="entry name" value="Peptidase S8/S53 domain"/>
    <property type="match status" value="1"/>
</dbReference>
<evidence type="ECO:0000259" key="9">
    <source>
        <dbReference type="PROSITE" id="PS51272"/>
    </source>
</evidence>
<evidence type="ECO:0000256" key="8">
    <source>
        <dbReference type="SAM" id="SignalP"/>
    </source>
</evidence>
<dbReference type="PROSITE" id="PS51272">
    <property type="entry name" value="SLH"/>
    <property type="match status" value="3"/>
</dbReference>
<feature type="domain" description="SLH" evidence="9">
    <location>
        <begin position="650"/>
        <end position="704"/>
    </location>
</feature>
<feature type="domain" description="SLH" evidence="9">
    <location>
        <begin position="585"/>
        <end position="648"/>
    </location>
</feature>
<reference evidence="10 11" key="2">
    <citation type="submission" date="2023-06" db="EMBL/GenBank/DDBJ databases">
        <authorList>
            <person name="Zeman M."/>
            <person name="Kubasova T."/>
            <person name="Jahodarova E."/>
            <person name="Nykrynova M."/>
            <person name="Rychlik I."/>
        </authorList>
    </citation>
    <scope>NUCLEOTIDE SEQUENCE [LARGE SCALE GENOMIC DNA]</scope>
    <source>
        <strain evidence="10 11">154_Feed</strain>
    </source>
</reference>
<feature type="active site" description="Charge relay system" evidence="5">
    <location>
        <position position="439"/>
    </location>
</feature>
<dbReference type="PROSITE" id="PS00137">
    <property type="entry name" value="SUBTILASE_HIS"/>
    <property type="match status" value="1"/>
</dbReference>
<dbReference type="Pfam" id="PF00082">
    <property type="entry name" value="Peptidase_S8"/>
    <property type="match status" value="1"/>
</dbReference>
<reference evidence="11" key="1">
    <citation type="submission" date="2023-06" db="EMBL/GenBank/DDBJ databases">
        <title>Identification and characterization of horizontal gene transfer across gut microbiota members of farm animals based on homology search.</title>
        <authorList>
            <person name="Zeman M."/>
            <person name="Kubasova T."/>
            <person name="Jahodarova E."/>
            <person name="Nykrynova M."/>
            <person name="Rychlik I."/>
        </authorList>
    </citation>
    <scope>NUCLEOTIDE SEQUENCE [LARGE SCALE GENOMIC DNA]</scope>
    <source>
        <strain evidence="11">154_Feed</strain>
    </source>
</reference>
<keyword evidence="3 5" id="KW-0378">Hydrolase</keyword>
<dbReference type="Pfam" id="PF00395">
    <property type="entry name" value="SLH"/>
    <property type="match status" value="3"/>
</dbReference>
<comment type="similarity">
    <text evidence="1 5 6">Belongs to the peptidase S8 family.</text>
</comment>
<dbReference type="InterPro" id="IPR051048">
    <property type="entry name" value="Peptidase_S8/S53_subtilisin"/>
</dbReference>
<comment type="caution">
    <text evidence="10">The sequence shown here is derived from an EMBL/GenBank/DDBJ whole genome shotgun (WGS) entry which is preliminary data.</text>
</comment>
<dbReference type="InterPro" id="IPR036852">
    <property type="entry name" value="Peptidase_S8/S53_dom_sf"/>
</dbReference>
<protein>
    <submittedName>
        <fullName evidence="10">S8 family serine peptidase</fullName>
    </submittedName>
</protein>
<dbReference type="InterPro" id="IPR015500">
    <property type="entry name" value="Peptidase_S8_subtilisin-rel"/>
</dbReference>
<evidence type="ECO:0000256" key="5">
    <source>
        <dbReference type="PROSITE-ProRule" id="PRU01240"/>
    </source>
</evidence>
<proteinExistence type="inferred from homology"/>
<feature type="chain" id="PRO_5046587707" evidence="8">
    <location>
        <begin position="30"/>
        <end position="704"/>
    </location>
</feature>
<feature type="domain" description="SLH" evidence="9">
    <location>
        <begin position="517"/>
        <end position="584"/>
    </location>
</feature>
<keyword evidence="2 5" id="KW-0645">Protease</keyword>
<dbReference type="InterPro" id="IPR023827">
    <property type="entry name" value="Peptidase_S8_Asp-AS"/>
</dbReference>
<dbReference type="PRINTS" id="PR00723">
    <property type="entry name" value="SUBTILISIN"/>
</dbReference>
<evidence type="ECO:0000256" key="1">
    <source>
        <dbReference type="ARBA" id="ARBA00011073"/>
    </source>
</evidence>
<dbReference type="InterPro" id="IPR022398">
    <property type="entry name" value="Peptidase_S8_His-AS"/>
</dbReference>
<dbReference type="SUPFAM" id="SSF52743">
    <property type="entry name" value="Subtilisin-like"/>
    <property type="match status" value="1"/>
</dbReference>
<accession>A0ABT7V983</accession>
<feature type="active site" description="Charge relay system" evidence="5">
    <location>
        <position position="250"/>
    </location>
</feature>
<dbReference type="PROSITE" id="PS00138">
    <property type="entry name" value="SUBTILASE_SER"/>
    <property type="match status" value="1"/>
</dbReference>
<name>A0ABT7V983_9ACTN</name>
<feature type="region of interest" description="Disordered" evidence="7">
    <location>
        <begin position="143"/>
        <end position="178"/>
    </location>
</feature>
<feature type="signal peptide" evidence="8">
    <location>
        <begin position="1"/>
        <end position="29"/>
    </location>
</feature>
<organism evidence="10 11">
    <name type="scientific">Enorma phocaeensis</name>
    <dbReference type="NCBI Taxonomy" id="1871019"/>
    <lineage>
        <taxon>Bacteria</taxon>
        <taxon>Bacillati</taxon>
        <taxon>Actinomycetota</taxon>
        <taxon>Coriobacteriia</taxon>
        <taxon>Coriobacteriales</taxon>
        <taxon>Coriobacteriaceae</taxon>
        <taxon>Enorma</taxon>
    </lineage>
</organism>
<dbReference type="Proteomes" id="UP001529421">
    <property type="component" value="Unassembled WGS sequence"/>
</dbReference>
<sequence>MKRLRHALGPVVASAALVCGLVATPIAVAATPASSSPAYTPSPDATDGIIITLEDAAGQDVRSREARGGISTLADAPVVSDLADAGVEVTDTLDTADDMLLQAEPADGQTDAEALAAAQAVDGVASVQYNFRYDLIGAVEGDAEAGDASDPSNTSGIDALAVSDPPTNDPFAAQDSPSTDVGNQYWLYDTGLVDAWDQVKTQGTVTVAVVDSGCDLDHPDVAANVLADLAYDADGSHMLAGSAVDDSQGHGTAVTSVIAGVANNGVGLAGASYDAKVLPIKVFDNKGGGCYTDDLVRAYQKVFEYIDGDLVENLHVINMSLGAHDSSEVPAGSDIGVDGMRDEVLEGLISTARDRYDIATVCAGGNGHPSGVSACTYANYPSDFEDCIAVTALATDGSSLNYSDYNQYKDISTYGENIWAAWRGSSSNSSPYVYRSGTSLAAPIVSGTIALMFAERPAATVDDVCEALYETATAISYDMSDPVDAERAATTGSHGALDADAAVAYITDHVAAGPDIEPVPFDDVQQGDWFYSAVSFVYSNGIMRGYQDEDHLGTFGPDDATSRSQLAQILYNLADAPETDAAYADNYVDCVPGAWYMSAISWATQQGLMSGYDDGTSRFDPDAALTREQLAVVLWRAAGKPSTSESLDNFSDSAQTSSWAVEAMEWAVSVGLFQGYDNTDILNPSGVLTRAQMAMVLYRQNQMS</sequence>
<dbReference type="CDD" id="cd00306">
    <property type="entry name" value="Peptidases_S8_S53"/>
    <property type="match status" value="1"/>
</dbReference>
<dbReference type="PANTHER" id="PTHR43399:SF4">
    <property type="entry name" value="CELL WALL-ASSOCIATED PROTEASE"/>
    <property type="match status" value="1"/>
</dbReference>